<keyword evidence="2" id="KW-0812">Transmembrane</keyword>
<feature type="transmembrane region" description="Helical" evidence="2">
    <location>
        <begin position="278"/>
        <end position="298"/>
    </location>
</feature>
<feature type="transmembrane region" description="Helical" evidence="2">
    <location>
        <begin position="391"/>
        <end position="411"/>
    </location>
</feature>
<feature type="transmembrane region" description="Helical" evidence="2">
    <location>
        <begin position="473"/>
        <end position="494"/>
    </location>
</feature>
<feature type="transmembrane region" description="Helical" evidence="2">
    <location>
        <begin position="762"/>
        <end position="785"/>
    </location>
</feature>
<evidence type="ECO:0000313" key="3">
    <source>
        <dbReference type="EMBL" id="SQB65446.1"/>
    </source>
</evidence>
<name>A0A2X2YLY6_9ACTO</name>
<evidence type="ECO:0000313" key="4">
    <source>
        <dbReference type="Proteomes" id="UP000250245"/>
    </source>
</evidence>
<gene>
    <name evidence="3" type="ORF">NCTC11820_01513</name>
</gene>
<evidence type="ECO:0008006" key="5">
    <source>
        <dbReference type="Google" id="ProtNLM"/>
    </source>
</evidence>
<keyword evidence="2" id="KW-0472">Membrane</keyword>
<feature type="transmembrane region" description="Helical" evidence="2">
    <location>
        <begin position="530"/>
        <end position="548"/>
    </location>
</feature>
<feature type="transmembrane region" description="Helical" evidence="2">
    <location>
        <begin position="569"/>
        <end position="602"/>
    </location>
</feature>
<dbReference type="SUPFAM" id="SSF53448">
    <property type="entry name" value="Nucleotide-diphospho-sugar transferases"/>
    <property type="match status" value="1"/>
</dbReference>
<evidence type="ECO:0000256" key="2">
    <source>
        <dbReference type="SAM" id="Phobius"/>
    </source>
</evidence>
<feature type="compositionally biased region" description="Basic and acidic residues" evidence="1">
    <location>
        <begin position="243"/>
        <end position="257"/>
    </location>
</feature>
<dbReference type="Pfam" id="PF13641">
    <property type="entry name" value="Glyco_tranf_2_3"/>
    <property type="match status" value="1"/>
</dbReference>
<organism evidence="3 4">
    <name type="scientific">Mobiluncus curtisii</name>
    <dbReference type="NCBI Taxonomy" id="2051"/>
    <lineage>
        <taxon>Bacteria</taxon>
        <taxon>Bacillati</taxon>
        <taxon>Actinomycetota</taxon>
        <taxon>Actinomycetes</taxon>
        <taxon>Actinomycetales</taxon>
        <taxon>Actinomycetaceae</taxon>
        <taxon>Mobiluncus</taxon>
    </lineage>
</organism>
<dbReference type="PANTHER" id="PTHR43685">
    <property type="entry name" value="GLYCOSYLTRANSFERASE"/>
    <property type="match status" value="1"/>
</dbReference>
<keyword evidence="2" id="KW-1133">Transmembrane helix</keyword>
<dbReference type="RefSeq" id="WP_013189121.1">
    <property type="nucleotide sequence ID" value="NZ_CP068112.1"/>
</dbReference>
<reference evidence="3 4" key="1">
    <citation type="submission" date="2018-06" db="EMBL/GenBank/DDBJ databases">
        <authorList>
            <consortium name="Pathogen Informatics"/>
            <person name="Doyle S."/>
        </authorList>
    </citation>
    <scope>NUCLEOTIDE SEQUENCE [LARGE SCALE GENOMIC DNA]</scope>
    <source>
        <strain evidence="3 4">NCTC11820</strain>
    </source>
</reference>
<dbReference type="InterPro" id="IPR050834">
    <property type="entry name" value="Glycosyltransf_2"/>
</dbReference>
<dbReference type="Gene3D" id="3.90.550.10">
    <property type="entry name" value="Spore Coat Polysaccharide Biosynthesis Protein SpsA, Chain A"/>
    <property type="match status" value="1"/>
</dbReference>
<dbReference type="PANTHER" id="PTHR43685:SF3">
    <property type="entry name" value="SLR2126 PROTEIN"/>
    <property type="match status" value="1"/>
</dbReference>
<feature type="region of interest" description="Disordered" evidence="1">
    <location>
        <begin position="231"/>
        <end position="257"/>
    </location>
</feature>
<accession>A0A2X2YLY6</accession>
<feature type="transmembrane region" description="Helical" evidence="2">
    <location>
        <begin position="702"/>
        <end position="725"/>
    </location>
</feature>
<feature type="transmembrane region" description="Helical" evidence="2">
    <location>
        <begin position="732"/>
        <end position="750"/>
    </location>
</feature>
<proteinExistence type="predicted"/>
<dbReference type="Proteomes" id="UP000250245">
    <property type="component" value="Unassembled WGS sequence"/>
</dbReference>
<feature type="transmembrane region" description="Helical" evidence="2">
    <location>
        <begin position="1083"/>
        <end position="1102"/>
    </location>
</feature>
<dbReference type="InterPro" id="IPR029044">
    <property type="entry name" value="Nucleotide-diphossugar_trans"/>
</dbReference>
<feature type="transmembrane region" description="Helical" evidence="2">
    <location>
        <begin position="806"/>
        <end position="824"/>
    </location>
</feature>
<dbReference type="AlphaFoldDB" id="A0A2X2YLY6"/>
<dbReference type="GeneID" id="55565212"/>
<sequence>MRTAVTALIVTSGETPYLAATLLAVSRQTLAPRDVFVIDVSSSGVAHRSGTKVLKTPGVPNLGEALRQATAQPDFPTPPPGQPHALWILHDDSAPAPTCLAEQLKVLESDSAIKVVGAKQRLWDKANQIVEVGIHATRSGRRLQEMDTGEVDQGQYDGRGDVLAVGTAGMLVDWDTFRRLDGFDPHLGPFGDGLEFSRRVRLAGYRVMVAPHAVVYHKMAGYFGLRGPDGGRPARSARSFDPTGRDADANGKLEPNPKRSFAARRTAQLHNWMVAAPWWQFIFLPLAVLVLGALRVLWRIITKEPKLAAGELKSTLVTVFRPFAAWQSRLRRARQSKISPRTLRPLQAKSSQIRQAKTTARRVAKDQRRPQIPDGVARRNFYTEKSLDRTLVWSVAAALILVALVGWRFAIGGVSGGALANLPASNRDFWNDLISGWIPAGLGYGSTVGATDPLGLEVASLGQVAGLVGIKGAVVLAVLLFVTLPLAWLSAWWASGVLTDSRTLRALAALSWILSPNLLVSMGLGQLPVWILAVSVPLFVGSLARGTGMPVTRTVMGEIEPVTVSVHSAAIIQVGIAALTGFLTVSASVIMVIPVVLLVGLAMLKGVANPLYAGAQAETRASTFSRIPARLRLKAVHALIVLSPAVLLALPTAMLTVSSPAQWSLWLSSLSVPLPVSMPNWWDLLTAWPLDVAATALPIALPGWQILAFLPLGLLLLTVVVGVIIPGRSTGAHWSLLFALGGVVTAWLASSTPVSVSGADAVCAWGGPGLAVFHAGLITSALFSMGRLELTMPVEIANWSNRSAKAVVAAALLIPVLGATPVLVNQFAAPADSGFNALKTFREASLPATVAQGQSSPRHLRALNLEVASAPHQSTLVTASLWRDWRDTTFEASPYLKLKNYRNVTGSRTPDAADAVLQTTVAAVLGGSTPKLGEQLAQLNVNFIIVPPSRDAATTALVNTLDSAAPLERITTTEAGTVWRLADSATASLARIAPAQWKGGHPSWPTGEVKAQALNVRGGKARVPEGPAGRLLALSERADSSFTVRFNGKIIDPVETGQWNALYQLPPSSGTVTITYAYLPHQLWGAVLLVSLLIALAAALPLRRVSEVRL</sequence>
<protein>
    <recommendedName>
        <fullName evidence="5">Glycosyltransferase, group 2 family protein</fullName>
    </recommendedName>
</protein>
<feature type="transmembrane region" description="Helical" evidence="2">
    <location>
        <begin position="635"/>
        <end position="656"/>
    </location>
</feature>
<dbReference type="EMBL" id="UASJ01000001">
    <property type="protein sequence ID" value="SQB65446.1"/>
    <property type="molecule type" value="Genomic_DNA"/>
</dbReference>
<dbReference type="OMA" id="MRDDVDL"/>
<evidence type="ECO:0000256" key="1">
    <source>
        <dbReference type="SAM" id="MobiDB-lite"/>
    </source>
</evidence>